<accession>A0A0F9GHA9</accession>
<sequence length="65" mass="7557">MIEILDKINNTYEKVSEDIDMVIHPLNKETTFLKDCNLEGHKITGVIFKEDGTTMILYKNITREV</sequence>
<dbReference type="AlphaFoldDB" id="A0A0F9GHA9"/>
<dbReference type="EMBL" id="LAZR01020151">
    <property type="protein sequence ID" value="KKL89936.1"/>
    <property type="molecule type" value="Genomic_DNA"/>
</dbReference>
<protein>
    <submittedName>
        <fullName evidence="1">Uncharacterized protein</fullName>
    </submittedName>
</protein>
<organism evidence="1">
    <name type="scientific">marine sediment metagenome</name>
    <dbReference type="NCBI Taxonomy" id="412755"/>
    <lineage>
        <taxon>unclassified sequences</taxon>
        <taxon>metagenomes</taxon>
        <taxon>ecological metagenomes</taxon>
    </lineage>
</organism>
<reference evidence="1" key="1">
    <citation type="journal article" date="2015" name="Nature">
        <title>Complex archaea that bridge the gap between prokaryotes and eukaryotes.</title>
        <authorList>
            <person name="Spang A."/>
            <person name="Saw J.H."/>
            <person name="Jorgensen S.L."/>
            <person name="Zaremba-Niedzwiedzka K."/>
            <person name="Martijn J."/>
            <person name="Lind A.E."/>
            <person name="van Eijk R."/>
            <person name="Schleper C."/>
            <person name="Guy L."/>
            <person name="Ettema T.J."/>
        </authorList>
    </citation>
    <scope>NUCLEOTIDE SEQUENCE</scope>
</reference>
<comment type="caution">
    <text evidence="1">The sequence shown here is derived from an EMBL/GenBank/DDBJ whole genome shotgun (WGS) entry which is preliminary data.</text>
</comment>
<name>A0A0F9GHA9_9ZZZZ</name>
<proteinExistence type="predicted"/>
<evidence type="ECO:0000313" key="1">
    <source>
        <dbReference type="EMBL" id="KKL89936.1"/>
    </source>
</evidence>
<gene>
    <name evidence="1" type="ORF">LCGC14_1909740</name>
</gene>